<dbReference type="OrthoDB" id="8443386at2"/>
<keyword evidence="3" id="KW-1185">Reference proteome</keyword>
<dbReference type="InterPro" id="IPR042100">
    <property type="entry name" value="Bug_dom1"/>
</dbReference>
<evidence type="ECO:0000256" key="1">
    <source>
        <dbReference type="ARBA" id="ARBA00006987"/>
    </source>
</evidence>
<proteinExistence type="inferred from homology"/>
<dbReference type="EMBL" id="AMSI01000006">
    <property type="protein sequence ID" value="EKF42586.1"/>
    <property type="molecule type" value="Genomic_DNA"/>
</dbReference>
<name>K2P5L1_9HYPH</name>
<protein>
    <recommendedName>
        <fullName evidence="4">Tripartite tricarboxylate transporter substrate binding protein</fullName>
    </recommendedName>
</protein>
<dbReference type="STRING" id="721133.SAMN05216176_106234"/>
<dbReference type="PANTHER" id="PTHR42928:SF5">
    <property type="entry name" value="BLR1237 PROTEIN"/>
    <property type="match status" value="1"/>
</dbReference>
<comment type="caution">
    <text evidence="2">The sequence shown here is derived from an EMBL/GenBank/DDBJ whole genome shotgun (WGS) entry which is preliminary data.</text>
</comment>
<dbReference type="eggNOG" id="COG3181">
    <property type="taxonomic scope" value="Bacteria"/>
</dbReference>
<dbReference type="Proteomes" id="UP000007374">
    <property type="component" value="Unassembled WGS sequence"/>
</dbReference>
<dbReference type="AlphaFoldDB" id="K2P5L1"/>
<evidence type="ECO:0008006" key="4">
    <source>
        <dbReference type="Google" id="ProtNLM"/>
    </source>
</evidence>
<dbReference type="SUPFAM" id="SSF53850">
    <property type="entry name" value="Periplasmic binding protein-like II"/>
    <property type="match status" value="1"/>
</dbReference>
<dbReference type="CDD" id="cd07012">
    <property type="entry name" value="PBP2_Bug_TTT"/>
    <property type="match status" value="1"/>
</dbReference>
<dbReference type="InterPro" id="IPR006311">
    <property type="entry name" value="TAT_signal"/>
</dbReference>
<sequence length="337" mass="36671">MTENNDKLHLKRRSFMIGAAAVGAGLAMPSLSRAASWPERPLTMIVPSDAGGSLDRTIRGLSTVMQKHIGQPIQVENRPGGSFMLGVRYFLQQPQDGDVILAHALSPYIASSILFHDAPYKMEDFSFINAHWSDWDVIAAYKDSPYQTLPDLLKAIKENPKKVRASVVTGSSGHLTTLLMLQRSGIPIENLNLVTFQGGGQARQAIAGGQVDFIVIAGSGSEGIRDFIKPLAVVRDTPHADWDAPVLGEATKPLGLSLPVLPGSMRGLAMSSGFRAEHPDRWDIISSAYKATLEDPEFIEFAETNAMGHDWLGAEETTAKVMAVHDVFAEFKPLLQR</sequence>
<dbReference type="PANTHER" id="PTHR42928">
    <property type="entry name" value="TRICARBOXYLATE-BINDING PROTEIN"/>
    <property type="match status" value="1"/>
</dbReference>
<dbReference type="PATRIC" id="fig|1231190.3.peg.2296"/>
<dbReference type="InterPro" id="IPR005064">
    <property type="entry name" value="BUG"/>
</dbReference>
<accession>K2P5L1</accession>
<comment type="similarity">
    <text evidence="1">Belongs to the UPF0065 (bug) family.</text>
</comment>
<dbReference type="Gene3D" id="3.40.190.150">
    <property type="entry name" value="Bordetella uptake gene, domain 1"/>
    <property type="match status" value="1"/>
</dbReference>
<dbReference type="PROSITE" id="PS51318">
    <property type="entry name" value="TAT"/>
    <property type="match status" value="1"/>
</dbReference>
<organism evidence="2 3">
    <name type="scientific">Nitratireductor indicus C115</name>
    <dbReference type="NCBI Taxonomy" id="1231190"/>
    <lineage>
        <taxon>Bacteria</taxon>
        <taxon>Pseudomonadati</taxon>
        <taxon>Pseudomonadota</taxon>
        <taxon>Alphaproteobacteria</taxon>
        <taxon>Hyphomicrobiales</taxon>
        <taxon>Phyllobacteriaceae</taxon>
        <taxon>Nitratireductor</taxon>
    </lineage>
</organism>
<dbReference type="Gene3D" id="3.40.190.10">
    <property type="entry name" value="Periplasmic binding protein-like II"/>
    <property type="match status" value="1"/>
</dbReference>
<evidence type="ECO:0000313" key="3">
    <source>
        <dbReference type="Proteomes" id="UP000007374"/>
    </source>
</evidence>
<dbReference type="Pfam" id="PF03401">
    <property type="entry name" value="TctC"/>
    <property type="match status" value="1"/>
</dbReference>
<evidence type="ECO:0000313" key="2">
    <source>
        <dbReference type="EMBL" id="EKF42586.1"/>
    </source>
</evidence>
<gene>
    <name evidence="2" type="ORF">NA8A_11003</name>
</gene>
<reference evidence="2 3" key="1">
    <citation type="journal article" date="2012" name="J. Bacteriol.">
        <title>Genome Sequence of Nitratireductor indicus Type Strain C115.</title>
        <authorList>
            <person name="Lai Q."/>
            <person name="Li G."/>
            <person name="Yu Z."/>
            <person name="Shao Z."/>
        </authorList>
    </citation>
    <scope>NUCLEOTIDE SEQUENCE [LARGE SCALE GENOMIC DNA]</scope>
    <source>
        <strain evidence="2 3">C115</strain>
    </source>
</reference>
<dbReference type="PIRSF" id="PIRSF017082">
    <property type="entry name" value="YflP"/>
    <property type="match status" value="1"/>
</dbReference>
<dbReference type="RefSeq" id="WP_009756589.1">
    <property type="nucleotide sequence ID" value="NZ_AMSI01000006.1"/>
</dbReference>